<keyword evidence="1" id="KW-0344">Guanine-nucleotide releasing factor</keyword>
<keyword evidence="6" id="KW-1185">Reference proteome</keyword>
<dbReference type="AlphaFoldDB" id="A0A7Z0WJX7"/>
<dbReference type="EMBL" id="MSIF01000010">
    <property type="protein sequence ID" value="OLF09036.1"/>
    <property type="molecule type" value="Genomic_DNA"/>
</dbReference>
<dbReference type="PANTHER" id="PTHR45982:SF1">
    <property type="entry name" value="REGULATOR OF CHROMOSOME CONDENSATION"/>
    <property type="match status" value="1"/>
</dbReference>
<accession>A0A7Z0WJX7</accession>
<name>A0A7Z0WJX7_9PSEU</name>
<keyword evidence="2" id="KW-0677">Repeat</keyword>
<comment type="caution">
    <text evidence="5">The sequence shown here is derived from an EMBL/GenBank/DDBJ whole genome shotgun (WGS) entry which is preliminary data.</text>
</comment>
<evidence type="ECO:0000313" key="6">
    <source>
        <dbReference type="Proteomes" id="UP000185696"/>
    </source>
</evidence>
<dbReference type="GO" id="GO:0005737">
    <property type="term" value="C:cytoplasm"/>
    <property type="evidence" value="ECO:0007669"/>
    <property type="project" value="TreeGrafter"/>
</dbReference>
<dbReference type="PANTHER" id="PTHR45982">
    <property type="entry name" value="REGULATOR OF CHROMOSOME CONDENSATION"/>
    <property type="match status" value="1"/>
</dbReference>
<evidence type="ECO:0000259" key="4">
    <source>
        <dbReference type="Pfam" id="PF25390"/>
    </source>
</evidence>
<dbReference type="PROSITE" id="PS50012">
    <property type="entry name" value="RCC1_3"/>
    <property type="match status" value="4"/>
</dbReference>
<proteinExistence type="predicted"/>
<evidence type="ECO:0000256" key="3">
    <source>
        <dbReference type="SAM" id="SignalP"/>
    </source>
</evidence>
<dbReference type="Pfam" id="PF25390">
    <property type="entry name" value="WD40_RLD"/>
    <property type="match status" value="1"/>
</dbReference>
<dbReference type="InterPro" id="IPR009091">
    <property type="entry name" value="RCC1/BLIP-II"/>
</dbReference>
<evidence type="ECO:0000313" key="5">
    <source>
        <dbReference type="EMBL" id="OLF09036.1"/>
    </source>
</evidence>
<dbReference type="GO" id="GO:0005085">
    <property type="term" value="F:guanyl-nucleotide exchange factor activity"/>
    <property type="evidence" value="ECO:0007669"/>
    <property type="project" value="TreeGrafter"/>
</dbReference>
<gene>
    <name evidence="5" type="ORF">BLA60_20835</name>
</gene>
<dbReference type="InterPro" id="IPR058923">
    <property type="entry name" value="RCC1-like_dom"/>
</dbReference>
<feature type="domain" description="RCC1-like" evidence="4">
    <location>
        <begin position="412"/>
        <end position="724"/>
    </location>
</feature>
<feature type="signal peptide" evidence="3">
    <location>
        <begin position="1"/>
        <end position="19"/>
    </location>
</feature>
<dbReference type="InterPro" id="IPR051553">
    <property type="entry name" value="Ran_GTPase-activating"/>
</dbReference>
<evidence type="ECO:0000256" key="2">
    <source>
        <dbReference type="ARBA" id="ARBA00022737"/>
    </source>
</evidence>
<dbReference type="Gene3D" id="2.130.10.30">
    <property type="entry name" value="Regulator of chromosome condensation 1/beta-lactamase-inhibitor protein II"/>
    <property type="match status" value="2"/>
</dbReference>
<dbReference type="SUPFAM" id="SSF50985">
    <property type="entry name" value="RCC1/BLIP-II"/>
    <property type="match status" value="1"/>
</dbReference>
<organism evidence="5 6">
    <name type="scientific">Actinophytocola xinjiangensis</name>
    <dbReference type="NCBI Taxonomy" id="485602"/>
    <lineage>
        <taxon>Bacteria</taxon>
        <taxon>Bacillati</taxon>
        <taxon>Actinomycetota</taxon>
        <taxon>Actinomycetes</taxon>
        <taxon>Pseudonocardiales</taxon>
        <taxon>Pseudonocardiaceae</taxon>
    </lineage>
</organism>
<dbReference type="InterPro" id="IPR000408">
    <property type="entry name" value="Reg_chr_condens"/>
</dbReference>
<dbReference type="Proteomes" id="UP000185696">
    <property type="component" value="Unassembled WGS sequence"/>
</dbReference>
<evidence type="ECO:0000256" key="1">
    <source>
        <dbReference type="ARBA" id="ARBA00022658"/>
    </source>
</evidence>
<sequence length="765" mass="77623">MTLLVVFVLAVFGLTPAQAEPVAVAGAVDEGLTFVPTSPVRVLDTRAGIGTGGSTSPIQGGLFLDLTARVPASASAVVLNLTGTQPTVVTSVLVASTNVNVPDNPALHLLAGETRANQVTVSLGRGDSAQRRIFLSNRNPAGTVHLIADLAGYYTSDTASRFTSVAPRRMLDTRTTAPVGAGSTIEVNLSGVLSAGATAVTVNLTGITPTSSTYVTAYPSGTTRPTASSLNLDPGAITPNLVTVAVGADRRITLYNHIGRVHLVVDLAGYYAPDRGARFIPVTSLRVADTNTSGGPLGTGATRTVDLASRIPATATAVVLNLTGNPTTSTYVTAYPAGGSRPLASNLNLVPQRDTANGAVVALGTGARVTVYNNTGSTNLLVDVTGFFATPTSCVEDCLYGWGGDLAYGLSPTRRPWLSDVTDLAALTNTAFALRSDGTVWSWGDNQWGQLGAGATGGSSTVPLRVAGLTGVTAVAAGNWSGYALRSDGTVWSWGWGEAGQLGRGGTSDSNVPVQVWGLTDATAIAATSQTAYALRADGTVWAWGSDVWRGRGNGSCPAGQTCPAGTPVRVALPLPASTTITAIAAGGSETAYALRSDGTMWAWGRNWLGETGTGSPDRTSVSPRQVVGLTGVVTIGGGDENGYAVTADGRVWSWGADYWGALGTGAPCTEPEQCRTNVPVLVSGLTAAVAIDSANGTAVALGADGTVWTWGRNAENGNLGNGTPGACVGGLPLPETCRQPTPARIAVAGATAVEAANLGQFAIA</sequence>
<keyword evidence="3" id="KW-0732">Signal</keyword>
<dbReference type="PRINTS" id="PR00633">
    <property type="entry name" value="RCCNDNSATION"/>
</dbReference>
<dbReference type="RefSeq" id="WP_075134627.1">
    <property type="nucleotide sequence ID" value="NZ_MSIF01000010.1"/>
</dbReference>
<feature type="chain" id="PRO_5030613667" description="RCC1-like domain-containing protein" evidence="3">
    <location>
        <begin position="20"/>
        <end position="765"/>
    </location>
</feature>
<protein>
    <recommendedName>
        <fullName evidence="4">RCC1-like domain-containing protein</fullName>
    </recommendedName>
</protein>
<reference evidence="5 6" key="1">
    <citation type="submission" date="2016-12" db="EMBL/GenBank/DDBJ databases">
        <title>The draft genome sequence of Actinophytocola xinjiangensis.</title>
        <authorList>
            <person name="Wang W."/>
            <person name="Yuan L."/>
        </authorList>
    </citation>
    <scope>NUCLEOTIDE SEQUENCE [LARGE SCALE GENOMIC DNA]</scope>
    <source>
        <strain evidence="5 6">CGMCC 4.4663</strain>
    </source>
</reference>